<feature type="chain" id="PRO_5019054287" description="Blue (type 1) copper domain-containing protein" evidence="3">
    <location>
        <begin position="22"/>
        <end position="128"/>
    </location>
</feature>
<name>A0A402BGM8_9CHLR</name>
<organism evidence="5 6">
    <name type="scientific">Dictyobacter alpinus</name>
    <dbReference type="NCBI Taxonomy" id="2014873"/>
    <lineage>
        <taxon>Bacteria</taxon>
        <taxon>Bacillati</taxon>
        <taxon>Chloroflexota</taxon>
        <taxon>Ktedonobacteria</taxon>
        <taxon>Ktedonobacterales</taxon>
        <taxon>Dictyobacteraceae</taxon>
        <taxon>Dictyobacter</taxon>
    </lineage>
</organism>
<dbReference type="InterPro" id="IPR008972">
    <property type="entry name" value="Cupredoxin"/>
</dbReference>
<dbReference type="InterPro" id="IPR000923">
    <property type="entry name" value="BlueCu_1"/>
</dbReference>
<evidence type="ECO:0000256" key="1">
    <source>
        <dbReference type="ARBA" id="ARBA00022723"/>
    </source>
</evidence>
<keyword evidence="2" id="KW-0186">Copper</keyword>
<feature type="signal peptide" evidence="3">
    <location>
        <begin position="1"/>
        <end position="21"/>
    </location>
</feature>
<dbReference type="GO" id="GO:0005507">
    <property type="term" value="F:copper ion binding"/>
    <property type="evidence" value="ECO:0007669"/>
    <property type="project" value="InterPro"/>
</dbReference>
<dbReference type="Proteomes" id="UP000287171">
    <property type="component" value="Unassembled WGS sequence"/>
</dbReference>
<evidence type="ECO:0000256" key="2">
    <source>
        <dbReference type="ARBA" id="ARBA00023008"/>
    </source>
</evidence>
<dbReference type="OrthoDB" id="162414at2"/>
<dbReference type="AlphaFoldDB" id="A0A402BGM8"/>
<keyword evidence="6" id="KW-1185">Reference proteome</keyword>
<dbReference type="GO" id="GO:0009055">
    <property type="term" value="F:electron transfer activity"/>
    <property type="evidence" value="ECO:0007669"/>
    <property type="project" value="InterPro"/>
</dbReference>
<protein>
    <recommendedName>
        <fullName evidence="4">Blue (type 1) copper domain-containing protein</fullName>
    </recommendedName>
</protein>
<keyword evidence="3" id="KW-0732">Signal</keyword>
<keyword evidence="1" id="KW-0479">Metal-binding</keyword>
<dbReference type="SUPFAM" id="SSF49503">
    <property type="entry name" value="Cupredoxins"/>
    <property type="match status" value="1"/>
</dbReference>
<reference evidence="6" key="1">
    <citation type="submission" date="2018-12" db="EMBL/GenBank/DDBJ databases">
        <title>Tengunoibacter tsumagoiensis gen. nov., sp. nov., Dictyobacter kobayashii sp. nov., D. alpinus sp. nov., and D. joshuensis sp. nov. and description of Dictyobacteraceae fam. nov. within the order Ktedonobacterales isolated from Tengu-no-mugimeshi.</title>
        <authorList>
            <person name="Wang C.M."/>
            <person name="Zheng Y."/>
            <person name="Sakai Y."/>
            <person name="Toyoda A."/>
            <person name="Minakuchi Y."/>
            <person name="Abe K."/>
            <person name="Yokota A."/>
            <person name="Yabe S."/>
        </authorList>
    </citation>
    <scope>NUCLEOTIDE SEQUENCE [LARGE SCALE GENOMIC DNA]</scope>
    <source>
        <strain evidence="6">Uno16</strain>
    </source>
</reference>
<dbReference type="Gene3D" id="2.60.40.420">
    <property type="entry name" value="Cupredoxins - blue copper proteins"/>
    <property type="match status" value="1"/>
</dbReference>
<evidence type="ECO:0000313" key="5">
    <source>
        <dbReference type="EMBL" id="GCE30535.1"/>
    </source>
</evidence>
<evidence type="ECO:0000256" key="3">
    <source>
        <dbReference type="SAM" id="SignalP"/>
    </source>
</evidence>
<comment type="caution">
    <text evidence="5">The sequence shown here is derived from an EMBL/GenBank/DDBJ whole genome shotgun (WGS) entry which is preliminary data.</text>
</comment>
<evidence type="ECO:0000259" key="4">
    <source>
        <dbReference type="Pfam" id="PF00127"/>
    </source>
</evidence>
<proteinExistence type="predicted"/>
<feature type="domain" description="Blue (type 1) copper" evidence="4">
    <location>
        <begin position="34"/>
        <end position="128"/>
    </location>
</feature>
<dbReference type="RefSeq" id="WP_126630612.1">
    <property type="nucleotide sequence ID" value="NZ_BIFT01000002.1"/>
</dbReference>
<accession>A0A402BGM8</accession>
<gene>
    <name evidence="5" type="ORF">KDA_60190</name>
</gene>
<dbReference type="PROSITE" id="PS51257">
    <property type="entry name" value="PROKAR_LIPOPROTEIN"/>
    <property type="match status" value="1"/>
</dbReference>
<dbReference type="EMBL" id="BIFT01000002">
    <property type="protein sequence ID" value="GCE30535.1"/>
    <property type="molecule type" value="Genomic_DNA"/>
</dbReference>
<sequence>MKKRVLALLGLCITTTLLLVACGTTTADSGNAANQVHMDNTSFTQLAITIHKGDSITLVSDTIIGHTIANGTWKDGSAQPGRDSGAPAINNITIGGNNSGSVGPFNTAGTYKLYCTVHSGMNLTVIVN</sequence>
<dbReference type="Pfam" id="PF00127">
    <property type="entry name" value="Copper-bind"/>
    <property type="match status" value="1"/>
</dbReference>
<evidence type="ECO:0000313" key="6">
    <source>
        <dbReference type="Proteomes" id="UP000287171"/>
    </source>
</evidence>